<dbReference type="AlphaFoldDB" id="A0A437N3H3"/>
<evidence type="ECO:0000313" key="3">
    <source>
        <dbReference type="EMBL" id="RVU04469.1"/>
    </source>
</evidence>
<feature type="signal peptide" evidence="1">
    <location>
        <begin position="1"/>
        <end position="23"/>
    </location>
</feature>
<feature type="chain" id="PRO_5019084918" description="Right handed beta helix domain-containing protein" evidence="1">
    <location>
        <begin position="24"/>
        <end position="255"/>
    </location>
</feature>
<dbReference type="OrthoDB" id="5498325at2"/>
<dbReference type="Pfam" id="PF13229">
    <property type="entry name" value="Beta_helix"/>
    <property type="match status" value="1"/>
</dbReference>
<dbReference type="SUPFAM" id="SSF51126">
    <property type="entry name" value="Pectin lyase-like"/>
    <property type="match status" value="1"/>
</dbReference>
<protein>
    <recommendedName>
        <fullName evidence="2">Right handed beta helix domain-containing protein</fullName>
    </recommendedName>
</protein>
<dbReference type="RefSeq" id="WP_127709722.1">
    <property type="nucleotide sequence ID" value="NZ_SACO01000008.1"/>
</dbReference>
<keyword evidence="4" id="KW-1185">Reference proteome</keyword>
<name>A0A437N3H3_9SPHN</name>
<dbReference type="InterPro" id="IPR012334">
    <property type="entry name" value="Pectin_lyas_fold"/>
</dbReference>
<keyword evidence="1" id="KW-0732">Signal</keyword>
<evidence type="ECO:0000313" key="4">
    <source>
        <dbReference type="Proteomes" id="UP000282837"/>
    </source>
</evidence>
<dbReference type="Gene3D" id="2.160.20.10">
    <property type="entry name" value="Single-stranded right-handed beta-helix, Pectin lyase-like"/>
    <property type="match status" value="1"/>
</dbReference>
<reference evidence="3 4" key="1">
    <citation type="submission" date="2019-01" db="EMBL/GenBank/DDBJ databases">
        <authorList>
            <person name="Chen W.-M."/>
        </authorList>
    </citation>
    <scope>NUCLEOTIDE SEQUENCE [LARGE SCALE GENOMIC DNA]</scope>
    <source>
        <strain evidence="3 4">FSY-9</strain>
    </source>
</reference>
<comment type="caution">
    <text evidence="3">The sequence shown here is derived from an EMBL/GenBank/DDBJ whole genome shotgun (WGS) entry which is preliminary data.</text>
</comment>
<dbReference type="InterPro" id="IPR011050">
    <property type="entry name" value="Pectin_lyase_fold/virulence"/>
</dbReference>
<feature type="domain" description="Right handed beta helix" evidence="2">
    <location>
        <begin position="108"/>
        <end position="219"/>
    </location>
</feature>
<evidence type="ECO:0000256" key="1">
    <source>
        <dbReference type="SAM" id="SignalP"/>
    </source>
</evidence>
<proteinExistence type="predicted"/>
<evidence type="ECO:0000259" key="2">
    <source>
        <dbReference type="Pfam" id="PF13229"/>
    </source>
</evidence>
<accession>A0A437N3H3</accession>
<dbReference type="EMBL" id="SACO01000008">
    <property type="protein sequence ID" value="RVU04469.1"/>
    <property type="molecule type" value="Genomic_DNA"/>
</dbReference>
<sequence length="255" mass="26208">MHWRGLSVGLAAAALSAPSPAWALIDQTWVAEEGFDSGSCQAISPCATLAYAITQTMAGGTVIVSGSGYYGAATIDRSLTIRGEYGTPTITARLTIAAGTTDRVVLDNLFIQCKAAARGVAYATGVTITQAYDVLMKGVTVKDCAASSGVAAGVYLDVSTQSRLTMYDCALFNNTVGVWITGAAGKAHLKMFRSLVLGNPESGVRIVGSGNDVFLSDNSMLGSVKGLDLQSGGTSKSFGNNALTSGDVPIALPLY</sequence>
<organism evidence="3 4">
    <name type="scientific">Novosphingobium umbonatum</name>
    <dbReference type="NCBI Taxonomy" id="1908524"/>
    <lineage>
        <taxon>Bacteria</taxon>
        <taxon>Pseudomonadati</taxon>
        <taxon>Pseudomonadota</taxon>
        <taxon>Alphaproteobacteria</taxon>
        <taxon>Sphingomonadales</taxon>
        <taxon>Sphingomonadaceae</taxon>
        <taxon>Novosphingobium</taxon>
    </lineage>
</organism>
<gene>
    <name evidence="3" type="ORF">EOE18_11780</name>
</gene>
<dbReference type="InterPro" id="IPR039448">
    <property type="entry name" value="Beta_helix"/>
</dbReference>
<dbReference type="Proteomes" id="UP000282837">
    <property type="component" value="Unassembled WGS sequence"/>
</dbReference>